<evidence type="ECO:0000313" key="3">
    <source>
        <dbReference type="Proteomes" id="UP000732399"/>
    </source>
</evidence>
<gene>
    <name evidence="2" type="ORF">HBH26_18330</name>
</gene>
<organism evidence="2 3">
    <name type="scientific">Sphingomonas corticis</name>
    <dbReference type="NCBI Taxonomy" id="2722791"/>
    <lineage>
        <taxon>Bacteria</taxon>
        <taxon>Pseudomonadati</taxon>
        <taxon>Pseudomonadota</taxon>
        <taxon>Alphaproteobacteria</taxon>
        <taxon>Sphingomonadales</taxon>
        <taxon>Sphingomonadaceae</taxon>
        <taxon>Sphingomonas</taxon>
    </lineage>
</organism>
<name>A0ABX1CV87_9SPHN</name>
<evidence type="ECO:0000313" key="2">
    <source>
        <dbReference type="EMBL" id="NJR80538.1"/>
    </source>
</evidence>
<dbReference type="Pfam" id="PF01526">
    <property type="entry name" value="DDE_Tnp_Tn3"/>
    <property type="match status" value="1"/>
</dbReference>
<reference evidence="2 3" key="1">
    <citation type="submission" date="2020-03" db="EMBL/GenBank/DDBJ databases">
        <authorList>
            <person name="Wang L."/>
            <person name="He N."/>
            <person name="Li Y."/>
            <person name="Fang Y."/>
            <person name="Zhang F."/>
        </authorList>
    </citation>
    <scope>NUCLEOTIDE SEQUENCE [LARGE SCALE GENOMIC DNA]</scope>
    <source>
        <strain evidence="2 3">36D10-4-7</strain>
    </source>
</reference>
<sequence length="81" mass="8656">GLTLVTAAIVYWNTLYMGRAVEHLRASGEPAPDELLAHVAPLGWRHISLTGDYLWQNAAAELDQDGYRALNIAGGPGAKVA</sequence>
<accession>A0ABX1CV87</accession>
<dbReference type="Proteomes" id="UP000732399">
    <property type="component" value="Unassembled WGS sequence"/>
</dbReference>
<feature type="domain" description="Tn3 transposase DDE" evidence="1">
    <location>
        <begin position="2"/>
        <end position="53"/>
    </location>
</feature>
<evidence type="ECO:0000259" key="1">
    <source>
        <dbReference type="Pfam" id="PF01526"/>
    </source>
</evidence>
<proteinExistence type="predicted"/>
<dbReference type="RefSeq" id="WP_168136091.1">
    <property type="nucleotide sequence ID" value="NZ_JAAVJH010000020.1"/>
</dbReference>
<comment type="caution">
    <text evidence="2">The sequence shown here is derived from an EMBL/GenBank/DDBJ whole genome shotgun (WGS) entry which is preliminary data.</text>
</comment>
<feature type="non-terminal residue" evidence="2">
    <location>
        <position position="1"/>
    </location>
</feature>
<protein>
    <submittedName>
        <fullName evidence="2">Transposase</fullName>
    </submittedName>
</protein>
<dbReference type="EMBL" id="JAAVJH010000020">
    <property type="protein sequence ID" value="NJR80538.1"/>
    <property type="molecule type" value="Genomic_DNA"/>
</dbReference>
<dbReference type="InterPro" id="IPR002513">
    <property type="entry name" value="Tn3_Tnp_DDE_dom"/>
</dbReference>
<keyword evidence="3" id="KW-1185">Reference proteome</keyword>